<keyword evidence="3 4" id="KW-0663">Pyridoxal phosphate</keyword>
<keyword evidence="5" id="KW-0808">Transferase</keyword>
<dbReference type="GO" id="GO:0008483">
    <property type="term" value="F:transaminase activity"/>
    <property type="evidence" value="ECO:0007669"/>
    <property type="project" value="UniProtKB-KW"/>
</dbReference>
<reference evidence="5" key="1">
    <citation type="submission" date="2023-10" db="EMBL/GenBank/DDBJ databases">
        <title>Genome of potential pathogenic bacteria in Crohn's disease.</title>
        <authorList>
            <person name="Rodriguez-Palacios A."/>
        </authorList>
    </citation>
    <scope>NUCLEOTIDE SEQUENCE</scope>
    <source>
        <strain evidence="5">CavFT-hAR107</strain>
    </source>
</reference>
<dbReference type="PIRSF" id="PIRSF000390">
    <property type="entry name" value="PLP_StrS"/>
    <property type="match status" value="1"/>
</dbReference>
<feature type="modified residue" description="N6-(pyridoxal phosphate)lysine" evidence="3">
    <location>
        <position position="197"/>
    </location>
</feature>
<dbReference type="CDD" id="cd00616">
    <property type="entry name" value="AHBA_syn"/>
    <property type="match status" value="1"/>
</dbReference>
<proteinExistence type="inferred from homology"/>
<keyword evidence="5" id="KW-0032">Aminotransferase</keyword>
<dbReference type="PANTHER" id="PTHR30244">
    <property type="entry name" value="TRANSAMINASE"/>
    <property type="match status" value="1"/>
</dbReference>
<dbReference type="InterPro" id="IPR015422">
    <property type="entry name" value="PyrdxlP-dep_Trfase_small"/>
</dbReference>
<protein>
    <submittedName>
        <fullName evidence="5">DegT/DnrJ/EryC1/StrS aminotransferase family protein</fullName>
    </submittedName>
</protein>
<dbReference type="Pfam" id="PF01041">
    <property type="entry name" value="DegT_DnrJ_EryC1"/>
    <property type="match status" value="1"/>
</dbReference>
<evidence type="ECO:0000256" key="2">
    <source>
        <dbReference type="PIRSR" id="PIRSR000390-1"/>
    </source>
</evidence>
<evidence type="ECO:0000313" key="6">
    <source>
        <dbReference type="Proteomes" id="UP001181258"/>
    </source>
</evidence>
<dbReference type="InterPro" id="IPR015421">
    <property type="entry name" value="PyrdxlP-dep_Trfase_major"/>
</dbReference>
<dbReference type="RefSeq" id="WP_227225189.1">
    <property type="nucleotide sequence ID" value="NZ_BAABZK010000001.1"/>
</dbReference>
<comment type="caution">
    <text evidence="5">The sequence shown here is derived from an EMBL/GenBank/DDBJ whole genome shotgun (WGS) entry which is preliminary data.</text>
</comment>
<dbReference type="EMBL" id="JAWDHD010000012">
    <property type="protein sequence ID" value="MDU0250243.1"/>
    <property type="molecule type" value="Genomic_DNA"/>
</dbReference>
<evidence type="ECO:0000256" key="1">
    <source>
        <dbReference type="ARBA" id="ARBA00037999"/>
    </source>
</evidence>
<dbReference type="Proteomes" id="UP001181258">
    <property type="component" value="Unassembled WGS sequence"/>
</dbReference>
<evidence type="ECO:0000256" key="3">
    <source>
        <dbReference type="PIRSR" id="PIRSR000390-2"/>
    </source>
</evidence>
<dbReference type="GO" id="GO:0030170">
    <property type="term" value="F:pyridoxal phosphate binding"/>
    <property type="evidence" value="ECO:0007669"/>
    <property type="project" value="TreeGrafter"/>
</dbReference>
<comment type="similarity">
    <text evidence="1 4">Belongs to the DegT/DnrJ/EryC1 family.</text>
</comment>
<dbReference type="PANTHER" id="PTHR30244:SF34">
    <property type="entry name" value="DTDP-4-AMINO-4,6-DIDEOXYGALACTOSE TRANSAMINASE"/>
    <property type="match status" value="1"/>
</dbReference>
<dbReference type="Gene3D" id="3.40.640.10">
    <property type="entry name" value="Type I PLP-dependent aspartate aminotransferase-like (Major domain)"/>
    <property type="match status" value="1"/>
</dbReference>
<evidence type="ECO:0000256" key="4">
    <source>
        <dbReference type="RuleBase" id="RU004508"/>
    </source>
</evidence>
<dbReference type="InterPro" id="IPR015424">
    <property type="entry name" value="PyrdxlP-dep_Trfase"/>
</dbReference>
<gene>
    <name evidence="5" type="ORF">RVY68_16515</name>
</gene>
<dbReference type="GO" id="GO:0000271">
    <property type="term" value="P:polysaccharide biosynthetic process"/>
    <property type="evidence" value="ECO:0007669"/>
    <property type="project" value="TreeGrafter"/>
</dbReference>
<dbReference type="InterPro" id="IPR000653">
    <property type="entry name" value="DegT/StrS_aminotransferase"/>
</dbReference>
<feature type="active site" description="Proton acceptor" evidence="2">
    <location>
        <position position="197"/>
    </location>
</feature>
<dbReference type="AlphaFoldDB" id="A0AAE4RTV4"/>
<accession>A0AAE4RTV4</accession>
<evidence type="ECO:0000313" key="5">
    <source>
        <dbReference type="EMBL" id="MDU0250243.1"/>
    </source>
</evidence>
<sequence length="387" mass="43665">MEKMGKRNTDNKMMMFMRNIRLSKSCIGKEEIDAVTDVLHREYLGMGQDVHKFEDDLKDFFGRDVTLVNTGTAALHLAVQGVGIKDGDEVLVQSLTYVACFQAIRATGGIPVACDVDDDTLTIDLDDAERKLTPKTKAIMPVHYAGQCGNLDAIYEFAKKHNLRVIEDASHAFGTYYKGRLIGSFGDVVCISMDGIKNITSGEGGMIITEDLDVQKIIKDARLLSVQNDTDSRFKGTRTWVFDVNQPGWRYHMSNIMAAIGYTQLKKFPKFKEIRQRLAKIYQQELDNVKGIKIIPCNYNEVVPHIFVIRITCGKRDIVKQCLNDNGVATGIHYRPNHLLTLFTGNQNNTTLKHTDEIYEQLITLPLHADMVEDDVYYICGLIKKSI</sequence>
<organism evidence="5 6">
    <name type="scientific">Phocaeicola vulgatus</name>
    <name type="common">Bacteroides vulgatus</name>
    <dbReference type="NCBI Taxonomy" id="821"/>
    <lineage>
        <taxon>Bacteria</taxon>
        <taxon>Pseudomonadati</taxon>
        <taxon>Bacteroidota</taxon>
        <taxon>Bacteroidia</taxon>
        <taxon>Bacteroidales</taxon>
        <taxon>Bacteroidaceae</taxon>
        <taxon>Phocaeicola</taxon>
    </lineage>
</organism>
<dbReference type="SUPFAM" id="SSF53383">
    <property type="entry name" value="PLP-dependent transferases"/>
    <property type="match status" value="1"/>
</dbReference>
<dbReference type="Gene3D" id="3.90.1150.10">
    <property type="entry name" value="Aspartate Aminotransferase, domain 1"/>
    <property type="match status" value="1"/>
</dbReference>
<name>A0AAE4RTV4_PHOVU</name>